<gene>
    <name evidence="3" type="ORF">IV431_02765</name>
</gene>
<dbReference type="Gene3D" id="2.60.40.1090">
    <property type="entry name" value="Fimbrial-type adhesion domain"/>
    <property type="match status" value="1"/>
</dbReference>
<dbReference type="Pfam" id="PF00419">
    <property type="entry name" value="Fimbrial"/>
    <property type="match status" value="1"/>
</dbReference>
<name>A0ABS0DKU0_9GAMM</name>
<dbReference type="InterPro" id="IPR036937">
    <property type="entry name" value="Adhesion_dom_fimbrial_sf"/>
</dbReference>
<dbReference type="InterPro" id="IPR000259">
    <property type="entry name" value="Adhesion_dom_fimbrial"/>
</dbReference>
<comment type="caution">
    <text evidence="3">The sequence shown here is derived from an EMBL/GenBank/DDBJ whole genome shotgun (WGS) entry which is preliminary data.</text>
</comment>
<dbReference type="PANTHER" id="PTHR33420:SF33">
    <property type="entry name" value="MINOR FIMBRIAL SUBUNIT"/>
    <property type="match status" value="1"/>
</dbReference>
<accession>A0ABS0DKU0</accession>
<evidence type="ECO:0000313" key="4">
    <source>
        <dbReference type="Proteomes" id="UP000600307"/>
    </source>
</evidence>
<dbReference type="RefSeq" id="WP_095924815.1">
    <property type="nucleotide sequence ID" value="NZ_JADOBH010000001.1"/>
</dbReference>
<dbReference type="NCBIfam" id="NF011834">
    <property type="entry name" value="PRK15306.1"/>
    <property type="match status" value="1"/>
</dbReference>
<dbReference type="InterPro" id="IPR008966">
    <property type="entry name" value="Adhesion_dom_sf"/>
</dbReference>
<dbReference type="InterPro" id="IPR050263">
    <property type="entry name" value="Bact_Fimbrial_Adh_Pro"/>
</dbReference>
<reference evidence="3 4" key="1">
    <citation type="submission" date="2020-11" db="EMBL/GenBank/DDBJ databases">
        <title>Taxonomic investigation of Rahnella spp.</title>
        <authorList>
            <person name="Lee S.D."/>
        </authorList>
    </citation>
    <scope>NUCLEOTIDE SEQUENCE [LARGE SCALE GENOMIC DNA]</scope>
    <source>
        <strain evidence="3 4">SAP-10</strain>
    </source>
</reference>
<feature type="signal peptide" evidence="1">
    <location>
        <begin position="1"/>
        <end position="26"/>
    </location>
</feature>
<keyword evidence="4" id="KW-1185">Reference proteome</keyword>
<dbReference type="EMBL" id="JADOBH010000001">
    <property type="protein sequence ID" value="MBF7954475.1"/>
    <property type="molecule type" value="Genomic_DNA"/>
</dbReference>
<sequence length="192" mass="20086">MIKEYRTLLSPCAALFFGMNMAPVYAQNVNVTFSANIIETTCEMKLEGGTGNGINNTIPIGSGGKVSLDKIISGDNAATATFKIKIVECPAGITSIKTTVIGTQSGYLATALISSLSGEGASTFLGVSIARSSASNRPFVINSTNDSERLNWSSAEISAKEVSLISRLVETQSGKGTTGNFSGVATFNFNYE</sequence>
<organism evidence="3 4">
    <name type="scientific">Rahnella victoriana</name>
    <dbReference type="NCBI Taxonomy" id="1510570"/>
    <lineage>
        <taxon>Bacteria</taxon>
        <taxon>Pseudomonadati</taxon>
        <taxon>Pseudomonadota</taxon>
        <taxon>Gammaproteobacteria</taxon>
        <taxon>Enterobacterales</taxon>
        <taxon>Yersiniaceae</taxon>
        <taxon>Rahnella</taxon>
    </lineage>
</organism>
<evidence type="ECO:0000256" key="1">
    <source>
        <dbReference type="SAM" id="SignalP"/>
    </source>
</evidence>
<dbReference type="SUPFAM" id="SSF49401">
    <property type="entry name" value="Bacterial adhesins"/>
    <property type="match status" value="1"/>
</dbReference>
<proteinExistence type="predicted"/>
<feature type="chain" id="PRO_5045441644" evidence="1">
    <location>
        <begin position="27"/>
        <end position="192"/>
    </location>
</feature>
<evidence type="ECO:0000313" key="3">
    <source>
        <dbReference type="EMBL" id="MBF7954475.1"/>
    </source>
</evidence>
<evidence type="ECO:0000259" key="2">
    <source>
        <dbReference type="Pfam" id="PF00419"/>
    </source>
</evidence>
<protein>
    <submittedName>
        <fullName evidence="3">Fimbrial protein</fullName>
    </submittedName>
</protein>
<dbReference type="Proteomes" id="UP000600307">
    <property type="component" value="Unassembled WGS sequence"/>
</dbReference>
<dbReference type="PANTHER" id="PTHR33420">
    <property type="entry name" value="FIMBRIAL SUBUNIT ELFA-RELATED"/>
    <property type="match status" value="1"/>
</dbReference>
<keyword evidence="1" id="KW-0732">Signal</keyword>
<feature type="domain" description="Fimbrial-type adhesion" evidence="2">
    <location>
        <begin position="32"/>
        <end position="191"/>
    </location>
</feature>